<feature type="coiled-coil region" evidence="1">
    <location>
        <begin position="205"/>
        <end position="341"/>
    </location>
</feature>
<dbReference type="Proteomes" id="UP000053411">
    <property type="component" value="Unassembled WGS sequence"/>
</dbReference>
<feature type="coiled-coil region" evidence="1">
    <location>
        <begin position="645"/>
        <end position="672"/>
    </location>
</feature>
<proteinExistence type="predicted"/>
<sequence>MQKSTSQSRGSVPGTDPAPSLRDPRLRGRVNSMHVAEVVDAVSERISGSRNEDKPSTSTLQRTTASEASTPSNQHEHPELEKAFYSYVANAVRADYWTRRRDFLRNERKGAQQDHEREQKRSSQFPIVVEQALQKKNQIEAAYQEAKGETNTAIAMVQDCVADFRRLLLNALDTEKEQLGRTVTNLLGPVQQDIKDLRSHQADSSTLSRSQYEELESRLRNLEESRNQQIKTLDELNNLKRKAAEDAAKHAEAYSHILQQCEELRSSQRASDQNMEETIKALKTDHNELRKSLKSLEQRSTAVESRFQGLNWVLATVSKLKEEVKEAVDQIERVRESLHLRIENVPNELDSKYRNFMEKELEKKAGQLSIIAQGMSEKLNSLNTQYEMLVRGLDTVRADLDHRSSKYDQSQGELSKKLDLIEHQAAESSSGRQRRIDLVAAVESLEQQFVQHTADMKQVDNRLGSICEDLADLKATGDRGDIAKIREEFKCLRTQLAEQANNLQDFKQTFNGGTQSFKGRFAGHDVSSEGSQMRHDHNLAGEVAQVPGEQEELRFSHIFSRLDMLERNQEKLMHLSLYQSQRYDKLASECFTYAMVGPVRKPISKFDYRFDEILHAMEELRNRPEISQEAMDKLVNNQANIAGKIAVLGSKHEDLERRFEETREKMTKTGEDFPTLVGRAETDQSTYRGSADQTITAPQAMADATGSHGLNKAKHPRSSLFANGQRATKFEADAPDAPSRDTNIGAQAVSDEFNGGPGTDEHAAHQVSDDDDQDIEKADAEMLKKFGVTPQSQRASKRQSPQSAAHHSEPTLKRKRAQREEKHVDLTQDSDEADNMPPRRKIRS</sequence>
<protein>
    <submittedName>
        <fullName evidence="3">Uncharacterized protein</fullName>
    </submittedName>
</protein>
<feature type="region of interest" description="Disordered" evidence="2">
    <location>
        <begin position="1"/>
        <end position="78"/>
    </location>
</feature>
<feature type="region of interest" description="Disordered" evidence="2">
    <location>
        <begin position="748"/>
        <end position="844"/>
    </location>
</feature>
<reference evidence="3 4" key="1">
    <citation type="submission" date="2015-01" db="EMBL/GenBank/DDBJ databases">
        <title>The Genome Sequence of Fonsecaea multimorphosa CBS 102226.</title>
        <authorList>
            <consortium name="The Broad Institute Genomics Platform"/>
            <person name="Cuomo C."/>
            <person name="de Hoog S."/>
            <person name="Gorbushina A."/>
            <person name="Stielow B."/>
            <person name="Teixiera M."/>
            <person name="Abouelleil A."/>
            <person name="Chapman S.B."/>
            <person name="Priest M."/>
            <person name="Young S.K."/>
            <person name="Wortman J."/>
            <person name="Nusbaum C."/>
            <person name="Birren B."/>
        </authorList>
    </citation>
    <scope>NUCLEOTIDE SEQUENCE [LARGE SCALE GENOMIC DNA]</scope>
    <source>
        <strain evidence="3 4">CBS 102226</strain>
    </source>
</reference>
<dbReference type="EMBL" id="KN848069">
    <property type="protein sequence ID" value="KIX99237.1"/>
    <property type="molecule type" value="Genomic_DNA"/>
</dbReference>
<dbReference type="VEuPathDB" id="FungiDB:Z520_04813"/>
<dbReference type="RefSeq" id="XP_016633360.1">
    <property type="nucleotide sequence ID" value="XM_016775317.1"/>
</dbReference>
<dbReference type="OrthoDB" id="4151433at2759"/>
<evidence type="ECO:0000256" key="2">
    <source>
        <dbReference type="SAM" id="MobiDB-lite"/>
    </source>
</evidence>
<keyword evidence="1" id="KW-0175">Coiled coil</keyword>
<feature type="compositionally biased region" description="Basic and acidic residues" evidence="2">
    <location>
        <begin position="775"/>
        <end position="784"/>
    </location>
</feature>
<name>A0A0D2K093_9EURO</name>
<organism evidence="3 4">
    <name type="scientific">Fonsecaea multimorphosa CBS 102226</name>
    <dbReference type="NCBI Taxonomy" id="1442371"/>
    <lineage>
        <taxon>Eukaryota</taxon>
        <taxon>Fungi</taxon>
        <taxon>Dikarya</taxon>
        <taxon>Ascomycota</taxon>
        <taxon>Pezizomycotina</taxon>
        <taxon>Eurotiomycetes</taxon>
        <taxon>Chaetothyriomycetidae</taxon>
        <taxon>Chaetothyriales</taxon>
        <taxon>Herpotrichiellaceae</taxon>
        <taxon>Fonsecaea</taxon>
    </lineage>
</organism>
<feature type="compositionally biased region" description="Polar residues" evidence="2">
    <location>
        <begin position="1"/>
        <end position="10"/>
    </location>
</feature>
<feature type="compositionally biased region" description="Polar residues" evidence="2">
    <location>
        <begin position="789"/>
        <end position="805"/>
    </location>
</feature>
<feature type="coiled-coil region" evidence="1">
    <location>
        <begin position="101"/>
        <end position="149"/>
    </location>
</feature>
<keyword evidence="4" id="KW-1185">Reference proteome</keyword>
<feature type="compositionally biased region" description="Basic and acidic residues" evidence="2">
    <location>
        <begin position="806"/>
        <end position="826"/>
    </location>
</feature>
<evidence type="ECO:0000313" key="3">
    <source>
        <dbReference type="EMBL" id="KIX99237.1"/>
    </source>
</evidence>
<feature type="compositionally biased region" description="Basic and acidic residues" evidence="2">
    <location>
        <begin position="759"/>
        <end position="768"/>
    </location>
</feature>
<accession>A0A0D2K093</accession>
<dbReference type="GeneID" id="27710559"/>
<evidence type="ECO:0000313" key="4">
    <source>
        <dbReference type="Proteomes" id="UP000053411"/>
    </source>
</evidence>
<dbReference type="AlphaFoldDB" id="A0A0D2K093"/>
<evidence type="ECO:0000256" key="1">
    <source>
        <dbReference type="SAM" id="Coils"/>
    </source>
</evidence>
<gene>
    <name evidence="3" type="ORF">Z520_04813</name>
</gene>
<feature type="compositionally biased region" description="Polar residues" evidence="2">
    <location>
        <begin position="56"/>
        <end position="73"/>
    </location>
</feature>
<feature type="coiled-coil region" evidence="1">
    <location>
        <begin position="442"/>
        <end position="509"/>
    </location>
</feature>
<dbReference type="STRING" id="1442371.A0A0D2K093"/>